<dbReference type="PANTHER" id="PTHR12197">
    <property type="entry name" value="HISTONE-LYSINE N-METHYLTRANSFERASE SMYD"/>
    <property type="match status" value="1"/>
</dbReference>
<dbReference type="CDD" id="cd20071">
    <property type="entry name" value="SET_SMYD"/>
    <property type="match status" value="1"/>
</dbReference>
<evidence type="ECO:0000313" key="2">
    <source>
        <dbReference type="EMBL" id="CUE73712.1"/>
    </source>
</evidence>
<proteinExistence type="predicted"/>
<dbReference type="GO" id="GO:0005634">
    <property type="term" value="C:nucleus"/>
    <property type="evidence" value="ECO:0007669"/>
    <property type="project" value="TreeGrafter"/>
</dbReference>
<dbReference type="InterPro" id="IPR046341">
    <property type="entry name" value="SET_dom_sf"/>
</dbReference>
<evidence type="ECO:0000313" key="3">
    <source>
        <dbReference type="Proteomes" id="UP000051952"/>
    </source>
</evidence>
<reference evidence="3" key="1">
    <citation type="submission" date="2015-09" db="EMBL/GenBank/DDBJ databases">
        <authorList>
            <consortium name="Pathogen Informatics"/>
        </authorList>
    </citation>
    <scope>NUCLEOTIDE SEQUENCE [LARGE SCALE GENOMIC DNA]</scope>
    <source>
        <strain evidence="3">Lake Konstanz</strain>
    </source>
</reference>
<sequence length="370" mass="40522">MVTYVPEINAIFTQMEVPLSVAETPDKGKHIVANIDLAEGTELFEEIPLVSWPMDTLVDSGVEQCWWCLKVLPSTSSEGKTSSPSRRRWCSGDCAAKGKSLSDILDDAVEKSLIAFHSEERARLDDTSLPISVVSVARCIGTIATRIISVIERQQLTLDILADPAVMHQVFGAATKPFNRLVEPPLNSEFKDINIDSWVDILQKELRQTLTRALLRPLIQKSAVNDSAAETSEPSSSAPPKTQVAKELVEALVSKATINTLVGQLTINSQALNTVVPQLPGKRLTACIICMGAAVFTLQSNFNHSCDPNAMVSASPERNHEIVVVAKRPITKGEEVTISYIVADNKSKDERQEELQAYFFTCQCSVCGRK</sequence>
<dbReference type="Proteomes" id="UP000051952">
    <property type="component" value="Unassembled WGS sequence"/>
</dbReference>
<dbReference type="InterPro" id="IPR050869">
    <property type="entry name" value="H3K4_H4K5_MeTrfase"/>
</dbReference>
<dbReference type="VEuPathDB" id="TriTrypDB:BSAL_55355"/>
<keyword evidence="3" id="KW-1185">Reference proteome</keyword>
<dbReference type="InterPro" id="IPR001214">
    <property type="entry name" value="SET_dom"/>
</dbReference>
<dbReference type="PANTHER" id="PTHR12197:SF251">
    <property type="entry name" value="EG:BACR7C10.4 PROTEIN"/>
    <property type="match status" value="1"/>
</dbReference>
<organism evidence="2 3">
    <name type="scientific">Bodo saltans</name>
    <name type="common">Flagellated protozoan</name>
    <dbReference type="NCBI Taxonomy" id="75058"/>
    <lineage>
        <taxon>Eukaryota</taxon>
        <taxon>Discoba</taxon>
        <taxon>Euglenozoa</taxon>
        <taxon>Kinetoplastea</taxon>
        <taxon>Metakinetoplastina</taxon>
        <taxon>Eubodonida</taxon>
        <taxon>Bodonidae</taxon>
        <taxon>Bodo</taxon>
    </lineage>
</organism>
<dbReference type="SUPFAM" id="SSF82199">
    <property type="entry name" value="SET domain"/>
    <property type="match status" value="1"/>
</dbReference>
<dbReference type="SMART" id="SM00317">
    <property type="entry name" value="SET"/>
    <property type="match status" value="1"/>
</dbReference>
<evidence type="ECO:0000259" key="1">
    <source>
        <dbReference type="PROSITE" id="PS50280"/>
    </source>
</evidence>
<dbReference type="OrthoDB" id="265717at2759"/>
<dbReference type="Gene3D" id="2.170.270.10">
    <property type="entry name" value="SET domain"/>
    <property type="match status" value="1"/>
</dbReference>
<dbReference type="Pfam" id="PF00856">
    <property type="entry name" value="SET"/>
    <property type="match status" value="1"/>
</dbReference>
<name>A0A0S4IN59_BODSA</name>
<protein>
    <recommendedName>
        <fullName evidence="1">SET domain-containing protein</fullName>
    </recommendedName>
</protein>
<accession>A0A0S4IN59</accession>
<dbReference type="PROSITE" id="PS50280">
    <property type="entry name" value="SET"/>
    <property type="match status" value="1"/>
</dbReference>
<dbReference type="AlphaFoldDB" id="A0A0S4IN59"/>
<dbReference type="EMBL" id="CYKH01000156">
    <property type="protein sequence ID" value="CUE73712.1"/>
    <property type="molecule type" value="Genomic_DNA"/>
</dbReference>
<feature type="domain" description="SET" evidence="1">
    <location>
        <begin position="17"/>
        <end position="341"/>
    </location>
</feature>
<gene>
    <name evidence="2" type="ORF">BSAL_55355</name>
</gene>
<dbReference type="OMA" id="NYFFTCH"/>